<accession>A0A392V8D3</accession>
<comment type="caution">
    <text evidence="1">The sequence shown here is derived from an EMBL/GenBank/DDBJ whole genome shotgun (WGS) entry which is preliminary data.</text>
</comment>
<dbReference type="EMBL" id="LXQA011059007">
    <property type="protein sequence ID" value="MCI83095.1"/>
    <property type="molecule type" value="Genomic_DNA"/>
</dbReference>
<sequence length="40" mass="4254">LQGIAYDAQKIADDINFAINARKPPAAAEAADAQIKLLDE</sequence>
<evidence type="ECO:0000313" key="2">
    <source>
        <dbReference type="Proteomes" id="UP000265520"/>
    </source>
</evidence>
<keyword evidence="2" id="KW-1185">Reference proteome</keyword>
<reference evidence="1 2" key="1">
    <citation type="journal article" date="2018" name="Front. Plant Sci.">
        <title>Red Clover (Trifolium pratense) and Zigzag Clover (T. medium) - A Picture of Genomic Similarities and Differences.</title>
        <authorList>
            <person name="Dluhosova J."/>
            <person name="Istvanek J."/>
            <person name="Nedelnik J."/>
            <person name="Repkova J."/>
        </authorList>
    </citation>
    <scope>NUCLEOTIDE SEQUENCE [LARGE SCALE GENOMIC DNA]</scope>
    <source>
        <strain evidence="2">cv. 10/8</strain>
        <tissue evidence="1">Leaf</tissue>
    </source>
</reference>
<organism evidence="1 2">
    <name type="scientific">Trifolium medium</name>
    <dbReference type="NCBI Taxonomy" id="97028"/>
    <lineage>
        <taxon>Eukaryota</taxon>
        <taxon>Viridiplantae</taxon>
        <taxon>Streptophyta</taxon>
        <taxon>Embryophyta</taxon>
        <taxon>Tracheophyta</taxon>
        <taxon>Spermatophyta</taxon>
        <taxon>Magnoliopsida</taxon>
        <taxon>eudicotyledons</taxon>
        <taxon>Gunneridae</taxon>
        <taxon>Pentapetalae</taxon>
        <taxon>rosids</taxon>
        <taxon>fabids</taxon>
        <taxon>Fabales</taxon>
        <taxon>Fabaceae</taxon>
        <taxon>Papilionoideae</taxon>
        <taxon>50 kb inversion clade</taxon>
        <taxon>NPAAA clade</taxon>
        <taxon>Hologalegina</taxon>
        <taxon>IRL clade</taxon>
        <taxon>Trifolieae</taxon>
        <taxon>Trifolium</taxon>
    </lineage>
</organism>
<dbReference type="AlphaFoldDB" id="A0A392V8D3"/>
<feature type="non-terminal residue" evidence="1">
    <location>
        <position position="1"/>
    </location>
</feature>
<dbReference type="Proteomes" id="UP000265520">
    <property type="component" value="Unassembled WGS sequence"/>
</dbReference>
<protein>
    <submittedName>
        <fullName evidence="1">Uncharacterized protein</fullName>
    </submittedName>
</protein>
<proteinExistence type="predicted"/>
<evidence type="ECO:0000313" key="1">
    <source>
        <dbReference type="EMBL" id="MCI83095.1"/>
    </source>
</evidence>
<name>A0A392V8D3_9FABA</name>